<dbReference type="EMBL" id="AP011733">
    <property type="protein sequence ID" value="BAL55938.1"/>
    <property type="molecule type" value="Genomic_DNA"/>
</dbReference>
<dbReference type="PANTHER" id="PTHR43133:SF59">
    <property type="entry name" value="ECF RNA POLYMERASE SIGMA FACTOR SIGR"/>
    <property type="match status" value="1"/>
</dbReference>
<organism evidence="7">
    <name type="scientific">uncultured Bacteroidota bacterium</name>
    <dbReference type="NCBI Taxonomy" id="152509"/>
    <lineage>
        <taxon>Bacteria</taxon>
        <taxon>Pseudomonadati</taxon>
        <taxon>Bacteroidota</taxon>
        <taxon>environmental samples</taxon>
    </lineage>
</organism>
<dbReference type="InterPro" id="IPR013324">
    <property type="entry name" value="RNA_pol_sigma_r3/r4-like"/>
</dbReference>
<dbReference type="GO" id="GO:0016987">
    <property type="term" value="F:sigma factor activity"/>
    <property type="evidence" value="ECO:0007669"/>
    <property type="project" value="UniProtKB-KW"/>
</dbReference>
<dbReference type="NCBIfam" id="TIGR02937">
    <property type="entry name" value="sigma70-ECF"/>
    <property type="match status" value="1"/>
</dbReference>
<dbReference type="Pfam" id="PF04542">
    <property type="entry name" value="Sigma70_r2"/>
    <property type="match status" value="1"/>
</dbReference>
<protein>
    <submittedName>
        <fullName evidence="7">RNA polymerase sigma-70 factor, ECF subfamily</fullName>
    </submittedName>
</protein>
<evidence type="ECO:0000256" key="4">
    <source>
        <dbReference type="ARBA" id="ARBA00023163"/>
    </source>
</evidence>
<dbReference type="InterPro" id="IPR013325">
    <property type="entry name" value="RNA_pol_sigma_r2"/>
</dbReference>
<evidence type="ECO:0000313" key="7">
    <source>
        <dbReference type="EMBL" id="BAL55938.1"/>
    </source>
</evidence>
<sequence>MTPEEKAAYDALFEREIMPHASSVYHFALRLVDDRDTARDLAQETLFRAYRFLYQYKPGTNAKAWVFRILRNTFINHYRKAVKQPYSLEAFNEQSLYDAEDIYAYNHHQDPVEGFFGDEVTHALMQLPPDFRTIVILADVEGLSYKEISQVLQIPIGTIRSRLHRARKILRELLADYAISQGYDFPQD</sequence>
<dbReference type="GO" id="GO:0006352">
    <property type="term" value="P:DNA-templated transcription initiation"/>
    <property type="evidence" value="ECO:0007669"/>
    <property type="project" value="InterPro"/>
</dbReference>
<keyword evidence="4" id="KW-0804">Transcription</keyword>
<reference evidence="7" key="1">
    <citation type="journal article" date="2005" name="Environ. Microbiol.">
        <title>Genetic and functional properties of uncultivated thermophilic crenarchaeotes from a subsurface gold mine as revealed by analysis of genome fragments.</title>
        <authorList>
            <person name="Nunoura T."/>
            <person name="Hirayama H."/>
            <person name="Takami H."/>
            <person name="Oida H."/>
            <person name="Nishi S."/>
            <person name="Shimamura S."/>
            <person name="Suzuki Y."/>
            <person name="Inagaki F."/>
            <person name="Takai K."/>
            <person name="Nealson K.H."/>
            <person name="Horikoshi K."/>
        </authorList>
    </citation>
    <scope>NUCLEOTIDE SEQUENCE</scope>
</reference>
<dbReference type="Gene3D" id="1.10.1740.10">
    <property type="match status" value="1"/>
</dbReference>
<dbReference type="GO" id="GO:0003677">
    <property type="term" value="F:DNA binding"/>
    <property type="evidence" value="ECO:0007669"/>
    <property type="project" value="InterPro"/>
</dbReference>
<evidence type="ECO:0000259" key="6">
    <source>
        <dbReference type="Pfam" id="PF08281"/>
    </source>
</evidence>
<accession>H5SIF2</accession>
<evidence type="ECO:0000256" key="1">
    <source>
        <dbReference type="ARBA" id="ARBA00010641"/>
    </source>
</evidence>
<comment type="similarity">
    <text evidence="1">Belongs to the sigma-70 factor family. ECF subfamily.</text>
</comment>
<gene>
    <name evidence="7" type="ORF">HGMM_F32H02C11</name>
</gene>
<name>H5SIF2_9BACT</name>
<evidence type="ECO:0000256" key="2">
    <source>
        <dbReference type="ARBA" id="ARBA00023015"/>
    </source>
</evidence>
<evidence type="ECO:0000259" key="5">
    <source>
        <dbReference type="Pfam" id="PF04542"/>
    </source>
</evidence>
<feature type="domain" description="RNA polymerase sigma-70 region 2" evidence="5">
    <location>
        <begin position="19"/>
        <end position="81"/>
    </location>
</feature>
<feature type="domain" description="RNA polymerase sigma factor 70 region 4 type 2" evidence="6">
    <location>
        <begin position="119"/>
        <end position="169"/>
    </location>
</feature>
<dbReference type="Gene3D" id="1.10.10.10">
    <property type="entry name" value="Winged helix-like DNA-binding domain superfamily/Winged helix DNA-binding domain"/>
    <property type="match status" value="1"/>
</dbReference>
<dbReference type="PANTHER" id="PTHR43133">
    <property type="entry name" value="RNA POLYMERASE ECF-TYPE SIGMA FACTO"/>
    <property type="match status" value="1"/>
</dbReference>
<dbReference type="CDD" id="cd06171">
    <property type="entry name" value="Sigma70_r4"/>
    <property type="match status" value="1"/>
</dbReference>
<dbReference type="InterPro" id="IPR039425">
    <property type="entry name" value="RNA_pol_sigma-70-like"/>
</dbReference>
<reference evidence="7" key="2">
    <citation type="journal article" date="2012" name="PLoS ONE">
        <title>A Deeply Branching Thermophilic Bacterium with an Ancient Acetyl-CoA Pathway Dominates a Subsurface Ecosystem.</title>
        <authorList>
            <person name="Takami H."/>
            <person name="Noguchi H."/>
            <person name="Takaki Y."/>
            <person name="Uchiyama I."/>
            <person name="Toyoda A."/>
            <person name="Nishi S."/>
            <person name="Chee G.-J."/>
            <person name="Arai W."/>
            <person name="Nunoura T."/>
            <person name="Itoh T."/>
            <person name="Hattori M."/>
            <person name="Takai K."/>
        </authorList>
    </citation>
    <scope>NUCLEOTIDE SEQUENCE</scope>
</reference>
<keyword evidence="2" id="KW-0805">Transcription regulation</keyword>
<proteinExistence type="inferred from homology"/>
<dbReference type="InterPro" id="IPR013249">
    <property type="entry name" value="RNA_pol_sigma70_r4_t2"/>
</dbReference>
<dbReference type="InterPro" id="IPR014284">
    <property type="entry name" value="RNA_pol_sigma-70_dom"/>
</dbReference>
<dbReference type="InterPro" id="IPR007627">
    <property type="entry name" value="RNA_pol_sigma70_r2"/>
</dbReference>
<dbReference type="SUPFAM" id="SSF88659">
    <property type="entry name" value="Sigma3 and sigma4 domains of RNA polymerase sigma factors"/>
    <property type="match status" value="1"/>
</dbReference>
<dbReference type="InterPro" id="IPR036388">
    <property type="entry name" value="WH-like_DNA-bd_sf"/>
</dbReference>
<dbReference type="AlphaFoldDB" id="H5SIF2"/>
<dbReference type="SUPFAM" id="SSF88946">
    <property type="entry name" value="Sigma2 domain of RNA polymerase sigma factors"/>
    <property type="match status" value="1"/>
</dbReference>
<evidence type="ECO:0000256" key="3">
    <source>
        <dbReference type="ARBA" id="ARBA00023082"/>
    </source>
</evidence>
<keyword evidence="3" id="KW-0731">Sigma factor</keyword>
<dbReference type="Pfam" id="PF08281">
    <property type="entry name" value="Sigma70_r4_2"/>
    <property type="match status" value="1"/>
</dbReference>